<proteinExistence type="predicted"/>
<keyword evidence="3" id="KW-0067">ATP-binding</keyword>
<dbReference type="InterPro" id="IPR051782">
    <property type="entry name" value="ABC_Transporter_VariousFunc"/>
</dbReference>
<evidence type="ECO:0000313" key="5">
    <source>
        <dbReference type="EMBL" id="MBB4077709.1"/>
    </source>
</evidence>
<dbReference type="GO" id="GO:0016887">
    <property type="term" value="F:ATP hydrolysis activity"/>
    <property type="evidence" value="ECO:0007669"/>
    <property type="project" value="InterPro"/>
</dbReference>
<reference evidence="5 6" key="1">
    <citation type="submission" date="2020-08" db="EMBL/GenBank/DDBJ databases">
        <title>Genomic Encyclopedia of Type Strains, Phase IV (KMG-IV): sequencing the most valuable type-strain genomes for metagenomic binning, comparative biology and taxonomic classification.</title>
        <authorList>
            <person name="Goeker M."/>
        </authorList>
    </citation>
    <scope>NUCLEOTIDE SEQUENCE [LARGE SCALE GENOMIC DNA]</scope>
    <source>
        <strain evidence="5 6">DSM 105137</strain>
    </source>
</reference>
<dbReference type="PANTHER" id="PTHR42939">
    <property type="entry name" value="ABC TRANSPORTER ATP-BINDING PROTEIN ALBC-RELATED"/>
    <property type="match status" value="1"/>
</dbReference>
<dbReference type="Proteomes" id="UP000576209">
    <property type="component" value="Unassembled WGS sequence"/>
</dbReference>
<dbReference type="InterPro" id="IPR027417">
    <property type="entry name" value="P-loop_NTPase"/>
</dbReference>
<organism evidence="5 6">
    <name type="scientific">Neolewinella aquimaris</name>
    <dbReference type="NCBI Taxonomy" id="1835722"/>
    <lineage>
        <taxon>Bacteria</taxon>
        <taxon>Pseudomonadati</taxon>
        <taxon>Bacteroidota</taxon>
        <taxon>Saprospiria</taxon>
        <taxon>Saprospirales</taxon>
        <taxon>Lewinellaceae</taxon>
        <taxon>Neolewinella</taxon>
    </lineage>
</organism>
<gene>
    <name evidence="5" type="ORF">GGR28_000310</name>
</gene>
<comment type="caution">
    <text evidence="5">The sequence shown here is derived from an EMBL/GenBank/DDBJ whole genome shotgun (WGS) entry which is preliminary data.</text>
</comment>
<evidence type="ECO:0000259" key="4">
    <source>
        <dbReference type="PROSITE" id="PS50893"/>
    </source>
</evidence>
<dbReference type="PANTHER" id="PTHR42939:SF1">
    <property type="entry name" value="ABC TRANSPORTER ATP-BINDING PROTEIN ALBC-RELATED"/>
    <property type="match status" value="1"/>
</dbReference>
<dbReference type="PROSITE" id="PS00211">
    <property type="entry name" value="ABC_TRANSPORTER_1"/>
    <property type="match status" value="1"/>
</dbReference>
<dbReference type="Pfam" id="PF00005">
    <property type="entry name" value="ABC_tran"/>
    <property type="match status" value="1"/>
</dbReference>
<dbReference type="GO" id="GO:0005524">
    <property type="term" value="F:ATP binding"/>
    <property type="evidence" value="ECO:0007669"/>
    <property type="project" value="UniProtKB-KW"/>
</dbReference>
<dbReference type="PROSITE" id="PS50893">
    <property type="entry name" value="ABC_TRANSPORTER_2"/>
    <property type="match status" value="1"/>
</dbReference>
<keyword evidence="2" id="KW-0547">Nucleotide-binding</keyword>
<evidence type="ECO:0000256" key="1">
    <source>
        <dbReference type="ARBA" id="ARBA00022448"/>
    </source>
</evidence>
<evidence type="ECO:0000256" key="3">
    <source>
        <dbReference type="ARBA" id="ARBA00022840"/>
    </source>
</evidence>
<dbReference type="InterPro" id="IPR003439">
    <property type="entry name" value="ABC_transporter-like_ATP-bd"/>
</dbReference>
<dbReference type="AlphaFoldDB" id="A0A840E7C9"/>
<protein>
    <submittedName>
        <fullName evidence="5">ABC-type multidrug transport system ATPase subunit</fullName>
    </submittedName>
</protein>
<dbReference type="InterPro" id="IPR003593">
    <property type="entry name" value="AAA+_ATPase"/>
</dbReference>
<feature type="domain" description="ABC transporter" evidence="4">
    <location>
        <begin position="10"/>
        <end position="208"/>
    </location>
</feature>
<dbReference type="SUPFAM" id="SSF52540">
    <property type="entry name" value="P-loop containing nucleoside triphosphate hydrolases"/>
    <property type="match status" value="1"/>
</dbReference>
<dbReference type="RefSeq" id="WP_183493952.1">
    <property type="nucleotide sequence ID" value="NZ_JACIFF010000001.1"/>
</dbReference>
<evidence type="ECO:0000256" key="2">
    <source>
        <dbReference type="ARBA" id="ARBA00022741"/>
    </source>
</evidence>
<name>A0A840E7C9_9BACT</name>
<sequence>METDIPQLRIELREVSKKFGREWVLKQHTATYVSGGIYGIRGRNGSGKSTLLRIIAGQLSPSRGDLKYTISGHDIPVGDIFRYVSWTGPYLEMVEELSVIELLEFNFTMKPLVVGLTPQSICERIGLGSFRDRKLTDCSSGMRQRVMLATALYAATPLLILDEPTVTLDFPAAEWFFGELDRFATGRLTVIASNDARDLVSCSLITDL</sequence>
<keyword evidence="6" id="KW-1185">Reference proteome</keyword>
<keyword evidence="1" id="KW-0813">Transport</keyword>
<accession>A0A840E7C9</accession>
<evidence type="ECO:0000313" key="6">
    <source>
        <dbReference type="Proteomes" id="UP000576209"/>
    </source>
</evidence>
<dbReference type="Gene3D" id="3.40.50.300">
    <property type="entry name" value="P-loop containing nucleotide triphosphate hydrolases"/>
    <property type="match status" value="1"/>
</dbReference>
<dbReference type="InterPro" id="IPR017871">
    <property type="entry name" value="ABC_transporter-like_CS"/>
</dbReference>
<dbReference type="SMART" id="SM00382">
    <property type="entry name" value="AAA"/>
    <property type="match status" value="1"/>
</dbReference>
<dbReference type="EMBL" id="JACIFF010000001">
    <property type="protein sequence ID" value="MBB4077709.1"/>
    <property type="molecule type" value="Genomic_DNA"/>
</dbReference>